<dbReference type="Proteomes" id="UP001153269">
    <property type="component" value="Unassembled WGS sequence"/>
</dbReference>
<name>A0A9N7VFA7_PLEPL</name>
<dbReference type="EMBL" id="CADEAL010003941">
    <property type="protein sequence ID" value="CAB1447290.1"/>
    <property type="molecule type" value="Genomic_DNA"/>
</dbReference>
<evidence type="ECO:0000313" key="3">
    <source>
        <dbReference type="Proteomes" id="UP001153269"/>
    </source>
</evidence>
<sequence length="131" mass="14560">MSAPSLRPRSSSQLVLLISTKLPSIPRIFISVTLGPRSLPRTRYLRRDPARSNLPDRVSPITLPAAAVPGIKESARWPAEAEDEGGQWEVERQRCGRGEQMETDPVSRAIAEGVREREEEEEEEEEGWGGG</sequence>
<protein>
    <submittedName>
        <fullName evidence="2">Uncharacterized protein</fullName>
    </submittedName>
</protein>
<gene>
    <name evidence="2" type="ORF">PLEPLA_LOCUS34984</name>
</gene>
<keyword evidence="3" id="KW-1185">Reference proteome</keyword>
<feature type="compositionally biased region" description="Acidic residues" evidence="1">
    <location>
        <begin position="118"/>
        <end position="131"/>
    </location>
</feature>
<evidence type="ECO:0000313" key="2">
    <source>
        <dbReference type="EMBL" id="CAB1447290.1"/>
    </source>
</evidence>
<organism evidence="2 3">
    <name type="scientific">Pleuronectes platessa</name>
    <name type="common">European plaice</name>
    <dbReference type="NCBI Taxonomy" id="8262"/>
    <lineage>
        <taxon>Eukaryota</taxon>
        <taxon>Metazoa</taxon>
        <taxon>Chordata</taxon>
        <taxon>Craniata</taxon>
        <taxon>Vertebrata</taxon>
        <taxon>Euteleostomi</taxon>
        <taxon>Actinopterygii</taxon>
        <taxon>Neopterygii</taxon>
        <taxon>Teleostei</taxon>
        <taxon>Neoteleostei</taxon>
        <taxon>Acanthomorphata</taxon>
        <taxon>Carangaria</taxon>
        <taxon>Pleuronectiformes</taxon>
        <taxon>Pleuronectoidei</taxon>
        <taxon>Pleuronectidae</taxon>
        <taxon>Pleuronectes</taxon>
    </lineage>
</organism>
<accession>A0A9N7VFA7</accession>
<comment type="caution">
    <text evidence="2">The sequence shown here is derived from an EMBL/GenBank/DDBJ whole genome shotgun (WGS) entry which is preliminary data.</text>
</comment>
<feature type="region of interest" description="Disordered" evidence="1">
    <location>
        <begin position="94"/>
        <end position="131"/>
    </location>
</feature>
<dbReference type="AlphaFoldDB" id="A0A9N7VFA7"/>
<proteinExistence type="predicted"/>
<evidence type="ECO:0000256" key="1">
    <source>
        <dbReference type="SAM" id="MobiDB-lite"/>
    </source>
</evidence>
<reference evidence="2" key="1">
    <citation type="submission" date="2020-03" db="EMBL/GenBank/DDBJ databases">
        <authorList>
            <person name="Weist P."/>
        </authorList>
    </citation>
    <scope>NUCLEOTIDE SEQUENCE</scope>
</reference>